<dbReference type="PANTHER" id="PTHR43330">
    <property type="entry name" value="METHIONINE AMINOPEPTIDASE"/>
    <property type="match status" value="1"/>
</dbReference>
<feature type="binding site" evidence="6">
    <location>
        <position position="211"/>
    </location>
    <ligand>
        <name>a divalent metal cation</name>
        <dbReference type="ChEBI" id="CHEBI:60240"/>
        <label>2</label>
        <note>catalytic</note>
    </ligand>
</feature>
<sequence>MTDRLERNDVCWCGSGRKYKKCHAPIENRMANYRSIGYIVPHRRLLKTRQQVEGIRESCQRNIALLNYIEDFVVDGVSTVELDRLILEKTKELKGIPATLNYNGYPKSMCISINDVVCHGIPSNHVYLRKGDIANIDVSTIYNGFFSDSSRMFCVGTVSNEKQRLVDVAKECMELGIAQVKPWGFLGDIGQAVNDHASKNGYSVVREIGGHGIGLGFHEDPWVGFVASKGTGMLLVPGLVFTVEPMINMGSSKVVTDRSDNWTIRTVDGMPSAQWENTVLVTETGYEVLAY</sequence>
<gene>
    <name evidence="6" type="primary">map</name>
    <name evidence="9" type="ORF">1636</name>
</gene>
<feature type="binding site" evidence="6">
    <location>
        <position position="218"/>
    </location>
    <ligand>
        <name>substrate</name>
    </ligand>
</feature>
<dbReference type="SUPFAM" id="SSF103642">
    <property type="entry name" value="Sec-C motif"/>
    <property type="match status" value="1"/>
</dbReference>
<evidence type="ECO:0000256" key="2">
    <source>
        <dbReference type="ARBA" id="ARBA00022438"/>
    </source>
</evidence>
<evidence type="ECO:0000256" key="1">
    <source>
        <dbReference type="ARBA" id="ARBA00002521"/>
    </source>
</evidence>
<dbReference type="NCBIfam" id="NF008970">
    <property type="entry name" value="PRK12318.1"/>
    <property type="match status" value="1"/>
</dbReference>
<proteinExistence type="inferred from homology"/>
<dbReference type="EMBL" id="CGIH01000027">
    <property type="protein sequence ID" value="CFX68286.1"/>
    <property type="molecule type" value="Genomic_DNA"/>
</dbReference>
<evidence type="ECO:0000259" key="8">
    <source>
        <dbReference type="Pfam" id="PF00557"/>
    </source>
</evidence>
<evidence type="ECO:0000313" key="9">
    <source>
        <dbReference type="EMBL" id="CFX68286.1"/>
    </source>
</evidence>
<dbReference type="CDD" id="cd01086">
    <property type="entry name" value="MetAP1"/>
    <property type="match status" value="1"/>
</dbReference>
<dbReference type="GO" id="GO:0004239">
    <property type="term" value="F:initiator methionyl aminopeptidase activity"/>
    <property type="evidence" value="ECO:0007669"/>
    <property type="project" value="UniProtKB-UniRule"/>
</dbReference>
<evidence type="ECO:0000256" key="6">
    <source>
        <dbReference type="HAMAP-Rule" id="MF_01974"/>
    </source>
</evidence>
<keyword evidence="5 6" id="KW-0378">Hydrolase</keyword>
<dbReference type="AlphaFoldDB" id="A0A0E4GAX5"/>
<dbReference type="Pfam" id="PF00557">
    <property type="entry name" value="Peptidase_M24"/>
    <property type="match status" value="1"/>
</dbReference>
<dbReference type="STRING" id="690567.1636"/>
<feature type="binding site" evidence="6">
    <location>
        <position position="148"/>
    </location>
    <ligand>
        <name>a divalent metal cation</name>
        <dbReference type="ChEBI" id="CHEBI:60240"/>
        <label>2</label>
        <note>catalytic</note>
    </ligand>
</feature>
<evidence type="ECO:0000256" key="5">
    <source>
        <dbReference type="ARBA" id="ARBA00022801"/>
    </source>
</evidence>
<dbReference type="InterPro" id="IPR036005">
    <property type="entry name" value="Creatinase/aminopeptidase-like"/>
</dbReference>
<dbReference type="SUPFAM" id="SSF55920">
    <property type="entry name" value="Creatinase/aminopeptidase"/>
    <property type="match status" value="1"/>
</dbReference>
<evidence type="ECO:0000256" key="3">
    <source>
        <dbReference type="ARBA" id="ARBA00022670"/>
    </source>
</evidence>
<feature type="binding site" evidence="6">
    <location>
        <position position="137"/>
    </location>
    <ligand>
        <name>a divalent metal cation</name>
        <dbReference type="ChEBI" id="CHEBI:60240"/>
        <label>1</label>
    </ligand>
</feature>
<evidence type="ECO:0000256" key="7">
    <source>
        <dbReference type="RuleBase" id="RU003653"/>
    </source>
</evidence>
<feature type="binding site" evidence="6">
    <location>
        <position position="148"/>
    </location>
    <ligand>
        <name>a divalent metal cation</name>
        <dbReference type="ChEBI" id="CHEBI:60240"/>
        <label>1</label>
    </ligand>
</feature>
<feature type="domain" description="Peptidase M24" evidence="8">
    <location>
        <begin position="53"/>
        <end position="283"/>
    </location>
</feature>
<dbReference type="RefSeq" id="WP_046497479.1">
    <property type="nucleotide sequence ID" value="NZ_CGIH01000027.1"/>
</dbReference>
<dbReference type="GO" id="GO:0046872">
    <property type="term" value="F:metal ion binding"/>
    <property type="evidence" value="ECO:0007669"/>
    <property type="project" value="UniProtKB-UniRule"/>
</dbReference>
<dbReference type="EC" id="3.4.11.18" evidence="6 7"/>
<organism evidence="9 10">
    <name type="scientific">Syntrophomonas zehnderi OL-4</name>
    <dbReference type="NCBI Taxonomy" id="690567"/>
    <lineage>
        <taxon>Bacteria</taxon>
        <taxon>Bacillati</taxon>
        <taxon>Bacillota</taxon>
        <taxon>Clostridia</taxon>
        <taxon>Eubacteriales</taxon>
        <taxon>Syntrophomonadaceae</taxon>
        <taxon>Syntrophomonas</taxon>
    </lineage>
</organism>
<dbReference type="HAMAP" id="MF_01974">
    <property type="entry name" value="MetAP_1"/>
    <property type="match status" value="1"/>
</dbReference>
<comment type="similarity">
    <text evidence="6">Belongs to the peptidase M24A family. Methionine aminopeptidase type 1 subfamily.</text>
</comment>
<dbReference type="Proteomes" id="UP000045545">
    <property type="component" value="Unassembled WGS sequence"/>
</dbReference>
<name>A0A0E4GAX5_9FIRM</name>
<reference evidence="9 10" key="1">
    <citation type="submission" date="2015-03" db="EMBL/GenBank/DDBJ databases">
        <authorList>
            <person name="Murphy D."/>
        </authorList>
    </citation>
    <scope>NUCLEOTIDE SEQUENCE [LARGE SCALE GENOMIC DNA]</scope>
    <source>
        <strain evidence="9 10">OL-4</strain>
    </source>
</reference>
<feature type="binding site" evidence="6">
    <location>
        <position position="244"/>
    </location>
    <ligand>
        <name>a divalent metal cation</name>
        <dbReference type="ChEBI" id="CHEBI:60240"/>
        <label>2</label>
        <note>catalytic</note>
    </ligand>
</feature>
<feature type="binding site" evidence="6">
    <location>
        <position position="276"/>
    </location>
    <ligand>
        <name>a divalent metal cation</name>
        <dbReference type="ChEBI" id="CHEBI:60240"/>
        <label>2</label>
        <note>catalytic</note>
    </ligand>
</feature>
<dbReference type="PRINTS" id="PR00599">
    <property type="entry name" value="MAPEPTIDASE"/>
</dbReference>
<evidence type="ECO:0000256" key="4">
    <source>
        <dbReference type="ARBA" id="ARBA00022723"/>
    </source>
</evidence>
<comment type="function">
    <text evidence="1 6">Removes the N-terminal methionine from nascent proteins. The N-terminal methionine is often cleaved when the second residue in the primary sequence is small and uncharged (Met-Ala-, Cys, Gly, Pro, Ser, Thr, or Val). Requires deformylation of the N(alpha)-formylated initiator methionine before it can be hydrolyzed.</text>
</comment>
<feature type="binding site" evidence="6">
    <location>
        <position position="276"/>
    </location>
    <ligand>
        <name>a divalent metal cation</name>
        <dbReference type="ChEBI" id="CHEBI:60240"/>
        <label>1</label>
    </ligand>
</feature>
<dbReference type="PANTHER" id="PTHR43330:SF8">
    <property type="entry name" value="METHIONINE AMINOPEPTIDASE 1D, MITOCHONDRIAL"/>
    <property type="match status" value="1"/>
</dbReference>
<comment type="subunit">
    <text evidence="6">Monomer.</text>
</comment>
<dbReference type="InterPro" id="IPR002467">
    <property type="entry name" value="Pept_M24A_MAP1"/>
</dbReference>
<dbReference type="Gene3D" id="3.10.450.50">
    <property type="match status" value="1"/>
</dbReference>
<dbReference type="InterPro" id="IPR000994">
    <property type="entry name" value="Pept_M24"/>
</dbReference>
<keyword evidence="2 6" id="KW-0031">Aminopeptidase</keyword>
<dbReference type="NCBIfam" id="TIGR00500">
    <property type="entry name" value="met_pdase_I"/>
    <property type="match status" value="1"/>
</dbReference>
<feature type="binding site" evidence="6">
    <location>
        <position position="119"/>
    </location>
    <ligand>
        <name>substrate</name>
    </ligand>
</feature>
<dbReference type="OrthoDB" id="9802055at2"/>
<accession>A0A0E4GAX5</accession>
<dbReference type="InterPro" id="IPR001714">
    <property type="entry name" value="Pept_M24_MAP"/>
</dbReference>
<comment type="catalytic activity">
    <reaction evidence="6 7">
        <text>Release of N-terminal amino acids, preferentially methionine, from peptides and arylamides.</text>
        <dbReference type="EC" id="3.4.11.18"/>
    </reaction>
</comment>
<keyword evidence="10" id="KW-1185">Reference proteome</keyword>
<dbReference type="GO" id="GO:0070006">
    <property type="term" value="F:metalloaminopeptidase activity"/>
    <property type="evidence" value="ECO:0007669"/>
    <property type="project" value="UniProtKB-UniRule"/>
</dbReference>
<dbReference type="Gene3D" id="3.90.230.10">
    <property type="entry name" value="Creatinase/methionine aminopeptidase superfamily"/>
    <property type="match status" value="1"/>
</dbReference>
<protein>
    <recommendedName>
        <fullName evidence="6 7">Methionine aminopeptidase</fullName>
        <shortName evidence="6">MAP</shortName>
        <shortName evidence="6">MetAP</shortName>
        <ecNumber evidence="6 7">3.4.11.18</ecNumber>
    </recommendedName>
    <alternativeName>
        <fullName evidence="6">Peptidase M</fullName>
    </alternativeName>
</protein>
<comment type="cofactor">
    <cofactor evidence="6">
        <name>Co(2+)</name>
        <dbReference type="ChEBI" id="CHEBI:48828"/>
    </cofactor>
    <cofactor evidence="6">
        <name>Zn(2+)</name>
        <dbReference type="ChEBI" id="CHEBI:29105"/>
    </cofactor>
    <cofactor evidence="6">
        <name>Mn(2+)</name>
        <dbReference type="ChEBI" id="CHEBI:29035"/>
    </cofactor>
    <cofactor evidence="6">
        <name>Fe(2+)</name>
        <dbReference type="ChEBI" id="CHEBI:29033"/>
    </cofactor>
    <text evidence="6">Binds 2 divalent metal cations per subunit. Has a high-affinity and a low affinity metal-binding site. The true nature of the physiological cofactor is under debate. The enzyme is active with cobalt, zinc, manganese or divalent iron ions. Most likely, methionine aminopeptidases function as mononuclear Fe(2+)-metalloproteases under physiological conditions, and the catalytically relevant metal-binding site has been assigned to the histidine-containing high-affinity site.</text>
</comment>
<keyword evidence="3 6" id="KW-0645">Protease</keyword>
<evidence type="ECO:0000313" key="10">
    <source>
        <dbReference type="Proteomes" id="UP000045545"/>
    </source>
</evidence>
<keyword evidence="4 6" id="KW-0479">Metal-binding</keyword>
<dbReference type="GO" id="GO:0006508">
    <property type="term" value="P:proteolysis"/>
    <property type="evidence" value="ECO:0007669"/>
    <property type="project" value="UniProtKB-KW"/>
</dbReference>
<dbReference type="Pfam" id="PF02810">
    <property type="entry name" value="SEC-C"/>
    <property type="match status" value="1"/>
</dbReference>
<dbReference type="InterPro" id="IPR004027">
    <property type="entry name" value="SEC_C_motif"/>
</dbReference>